<gene>
    <name evidence="6" type="ORF">EA472_08200</name>
</gene>
<name>A0A3N6MJD9_NATCH</name>
<dbReference type="EMBL" id="REFZ01000004">
    <property type="protein sequence ID" value="RQH01415.1"/>
    <property type="molecule type" value="Genomic_DNA"/>
</dbReference>
<dbReference type="GO" id="GO:0006221">
    <property type="term" value="P:pyrimidine nucleotide biosynthetic process"/>
    <property type="evidence" value="ECO:0007669"/>
    <property type="project" value="UniProtKB-KW"/>
</dbReference>
<dbReference type="PANTHER" id="PTHR11647">
    <property type="entry name" value="HYDRANTOINASE/DIHYDROPYRIMIDINASE FAMILY MEMBER"/>
    <property type="match status" value="1"/>
</dbReference>
<sequence length="478" mass="53232">MVESTVDLRVVNARVVTPEGTISGGVAADDGIVVGVGTESNLPDAAHEIDADGNYLIPGFVDPHVHWGLSRYEYDYHEGLEHDFETETRGAIHGGVTTVVNFLLQQEPYLPDMDFFERAGEQNSYIDFAYHAIVHQDHHVEEIPELAEAGIRSYKVFFNWYKHASPELGIDHSDAGRVYRVLDEVADVPGGVVMFHAENEDLAIERREELQAEGRNDLPAWSESAPNICEAMQIEQIGQLTEYTDSRAYIVHMSTGEGVDICERYQRKGVNLHAETLPAFLSHTSDQEDLGVWGKISPPLRGEASRTRLWEGLRTGVVDYLGTDHCPHKIEFKEKGEGKHGDIWEAIPGDNNGIEYFLPVMMSEGVNENRISMERLVEVCAANNAKRWGLYPRKGAIAEGSDADMVIVDLEKSAVVDDDFYHTMEPRYSTFHGEELTGLPTHTIVGGEVAVEDGELLAEPGDRTYLSRGPEGVTLERR</sequence>
<evidence type="ECO:0000256" key="2">
    <source>
        <dbReference type="ARBA" id="ARBA00008829"/>
    </source>
</evidence>
<dbReference type="InterPro" id="IPR032466">
    <property type="entry name" value="Metal_Hydrolase"/>
</dbReference>
<evidence type="ECO:0000256" key="3">
    <source>
        <dbReference type="ARBA" id="ARBA00022801"/>
    </source>
</evidence>
<reference evidence="6 7" key="1">
    <citation type="submission" date="2018-10" db="EMBL/GenBank/DDBJ databases">
        <title>Natrarchaeobius chitinivorans gen. nov., sp. nov., and Natrarchaeobius haloalkaliphilus sp. nov., alkaliphilic, chitin-utilizing haloarchaea from hypersaline alkaline lakes.</title>
        <authorList>
            <person name="Sorokin D.Y."/>
            <person name="Elcheninov A.G."/>
            <person name="Kostrikina N.A."/>
            <person name="Bale N.J."/>
            <person name="Sinninghe Damste J.S."/>
            <person name="Khijniak T.V."/>
            <person name="Kublanov I.V."/>
            <person name="Toshchakov S.V."/>
        </authorList>
    </citation>
    <scope>NUCLEOTIDE SEQUENCE [LARGE SCALE GENOMIC DNA]</scope>
    <source>
        <strain evidence="6 7">AArcht7</strain>
    </source>
</reference>
<keyword evidence="7" id="KW-1185">Reference proteome</keyword>
<evidence type="ECO:0000256" key="4">
    <source>
        <dbReference type="ARBA" id="ARBA00022975"/>
    </source>
</evidence>
<dbReference type="GO" id="GO:0005829">
    <property type="term" value="C:cytosol"/>
    <property type="evidence" value="ECO:0007669"/>
    <property type="project" value="TreeGrafter"/>
</dbReference>
<dbReference type="OrthoDB" id="42542at2157"/>
<keyword evidence="4" id="KW-0665">Pyrimidine biosynthesis</keyword>
<dbReference type="Proteomes" id="UP000281431">
    <property type="component" value="Unassembled WGS sequence"/>
</dbReference>
<dbReference type="SUPFAM" id="SSF51338">
    <property type="entry name" value="Composite domain of metallo-dependent hydrolases"/>
    <property type="match status" value="1"/>
</dbReference>
<keyword evidence="3" id="KW-0378">Hydrolase</keyword>
<dbReference type="Pfam" id="PF01979">
    <property type="entry name" value="Amidohydro_1"/>
    <property type="match status" value="1"/>
</dbReference>
<dbReference type="InterPro" id="IPR011059">
    <property type="entry name" value="Metal-dep_hydrolase_composite"/>
</dbReference>
<protein>
    <submittedName>
        <fullName evidence="6">Dihydroorotase</fullName>
    </submittedName>
</protein>
<comment type="caution">
    <text evidence="6">The sequence shown here is derived from an EMBL/GenBank/DDBJ whole genome shotgun (WGS) entry which is preliminary data.</text>
</comment>
<dbReference type="InterPro" id="IPR006680">
    <property type="entry name" value="Amidohydro-rel"/>
</dbReference>
<dbReference type="GO" id="GO:0016812">
    <property type="term" value="F:hydrolase activity, acting on carbon-nitrogen (but not peptide) bonds, in cyclic amides"/>
    <property type="evidence" value="ECO:0007669"/>
    <property type="project" value="TreeGrafter"/>
</dbReference>
<dbReference type="AlphaFoldDB" id="A0A3N6MJD9"/>
<accession>A0A3N6MJD9</accession>
<dbReference type="FunFam" id="3.20.20.140:FF:000174">
    <property type="entry name" value="Dihydropyrimidinase-related protein 2"/>
    <property type="match status" value="1"/>
</dbReference>
<comment type="similarity">
    <text evidence="2">Belongs to the metallo-dependent hydrolases superfamily. Hydantoinase/dihydropyrimidinase family.</text>
</comment>
<comment type="cofactor">
    <cofactor evidence="1">
        <name>Zn(2+)</name>
        <dbReference type="ChEBI" id="CHEBI:29105"/>
    </cofactor>
</comment>
<evidence type="ECO:0000256" key="1">
    <source>
        <dbReference type="ARBA" id="ARBA00001947"/>
    </source>
</evidence>
<dbReference type="SUPFAM" id="SSF51556">
    <property type="entry name" value="Metallo-dependent hydrolases"/>
    <property type="match status" value="1"/>
</dbReference>
<evidence type="ECO:0000313" key="6">
    <source>
        <dbReference type="EMBL" id="RQH01415.1"/>
    </source>
</evidence>
<dbReference type="Gene3D" id="3.20.20.140">
    <property type="entry name" value="Metal-dependent hydrolases"/>
    <property type="match status" value="1"/>
</dbReference>
<evidence type="ECO:0000259" key="5">
    <source>
        <dbReference type="Pfam" id="PF01979"/>
    </source>
</evidence>
<feature type="domain" description="Amidohydrolase-related" evidence="5">
    <location>
        <begin position="55"/>
        <end position="449"/>
    </location>
</feature>
<dbReference type="PANTHER" id="PTHR11647:SF1">
    <property type="entry name" value="COLLAPSIN RESPONSE MEDIATOR PROTEIN"/>
    <property type="match status" value="1"/>
</dbReference>
<organism evidence="6 7">
    <name type="scientific">Natrarchaeobius chitinivorans</name>
    <dbReference type="NCBI Taxonomy" id="1679083"/>
    <lineage>
        <taxon>Archaea</taxon>
        <taxon>Methanobacteriati</taxon>
        <taxon>Methanobacteriota</taxon>
        <taxon>Stenosarchaea group</taxon>
        <taxon>Halobacteria</taxon>
        <taxon>Halobacteriales</taxon>
        <taxon>Natrialbaceae</taxon>
        <taxon>Natrarchaeobius</taxon>
    </lineage>
</organism>
<dbReference type="Gene3D" id="2.30.40.10">
    <property type="entry name" value="Urease, subunit C, domain 1"/>
    <property type="match status" value="1"/>
</dbReference>
<dbReference type="InterPro" id="IPR050378">
    <property type="entry name" value="Metallo-dep_Hydrolases_sf"/>
</dbReference>
<evidence type="ECO:0000313" key="7">
    <source>
        <dbReference type="Proteomes" id="UP000281431"/>
    </source>
</evidence>
<proteinExistence type="inferred from homology"/>